<organism evidence="1 2">
    <name type="scientific">Lacticaseibacillus manihotivorans</name>
    <dbReference type="NCBI Taxonomy" id="88233"/>
    <lineage>
        <taxon>Bacteria</taxon>
        <taxon>Bacillati</taxon>
        <taxon>Bacillota</taxon>
        <taxon>Bacilli</taxon>
        <taxon>Lactobacillales</taxon>
        <taxon>Lactobacillaceae</taxon>
        <taxon>Lacticaseibacillus</taxon>
    </lineage>
</organism>
<reference evidence="1 2" key="1">
    <citation type="submission" date="2019-10" db="EMBL/GenBank/DDBJ databases">
        <title>Genome sequencing of Lactobacillus manihotivorans.</title>
        <authorList>
            <person name="Kim K."/>
        </authorList>
    </citation>
    <scope>NUCLEOTIDE SEQUENCE [LARGE SCALE GENOMIC DNA]</scope>
    <source>
        <strain evidence="1 2">LM010</strain>
    </source>
</reference>
<accession>A0A5P8JPQ0</accession>
<evidence type="ECO:0000313" key="2">
    <source>
        <dbReference type="Proteomes" id="UP000388452"/>
    </source>
</evidence>
<dbReference type="EMBL" id="CP045068">
    <property type="protein sequence ID" value="QFQ90641.1"/>
    <property type="molecule type" value="Genomic_DNA"/>
</dbReference>
<dbReference type="Gene3D" id="3.40.30.10">
    <property type="entry name" value="Glutaredoxin"/>
    <property type="match status" value="1"/>
</dbReference>
<dbReference type="AlphaFoldDB" id="A0A5P8JPQ0"/>
<dbReference type="InterPro" id="IPR046698">
    <property type="entry name" value="PedC-like"/>
</dbReference>
<gene>
    <name evidence="1" type="ORF">LM010_03995</name>
</gene>
<dbReference type="Proteomes" id="UP000388452">
    <property type="component" value="Chromosome"/>
</dbReference>
<sequence length="184" mass="21217">MHYLINTWWRLPPLVFSVVKRISNMKLLHREIFVIGLLWLLVLAGCSVKPSSSEKSRSSSSNVIHVVHKAKSGHFIQDVSAPKLEEAIHNKETFVAYFSRDDCDECISSFPVILNFSEQKKVPILNVETRKERKNNRESISLLIKKYTIKSVPTLVRFKRGQAVKKQVGQINDLTLRELMKNEE</sequence>
<dbReference type="InterPro" id="IPR036249">
    <property type="entry name" value="Thioredoxin-like_sf"/>
</dbReference>
<proteinExistence type="predicted"/>
<dbReference type="SUPFAM" id="SSF52833">
    <property type="entry name" value="Thioredoxin-like"/>
    <property type="match status" value="1"/>
</dbReference>
<name>A0A5P8JPQ0_9LACO</name>
<dbReference type="Pfam" id="PF20207">
    <property type="entry name" value="DUF6568"/>
    <property type="match status" value="1"/>
</dbReference>
<dbReference type="CDD" id="cd02947">
    <property type="entry name" value="TRX_family"/>
    <property type="match status" value="1"/>
</dbReference>
<evidence type="ECO:0000313" key="1">
    <source>
        <dbReference type="EMBL" id="QFQ90641.1"/>
    </source>
</evidence>
<protein>
    <submittedName>
        <fullName evidence="1">Uncharacterized protein</fullName>
    </submittedName>
</protein>